<evidence type="ECO:0000256" key="7">
    <source>
        <dbReference type="ARBA" id="ARBA00032903"/>
    </source>
</evidence>
<comment type="pathway">
    <text evidence="2">Cofactor biosynthesis; tetrahydrofolate biosynthesis; 2-amino-4-hydroxy-6-hydroxymethyl-7,8-dihydropteridine diphosphate from 7,8-dihydroneopterin triphosphate: step 3/4.</text>
</comment>
<dbReference type="InterPro" id="IPR006157">
    <property type="entry name" value="FolB_dom"/>
</dbReference>
<evidence type="ECO:0000256" key="3">
    <source>
        <dbReference type="ARBA" id="ARBA00005708"/>
    </source>
</evidence>
<dbReference type="InterPro" id="IPR043133">
    <property type="entry name" value="GTP-CH-I_C/QueF"/>
</dbReference>
<sequence>MDIIFIDDFRIATLIGVYPREQSVPQTVEISLQIGLPAQNAGRSDDLRDTIDYAAVVERLRHELSSRHFSLLEALAEYIAELLRKDFHARWVRVSVAKPGVMPGIRRAGILIERGEKEDASATPA</sequence>
<dbReference type="PANTHER" id="PTHR42844:SF1">
    <property type="entry name" value="DIHYDRONEOPTERIN ALDOLASE 1-RELATED"/>
    <property type="match status" value="1"/>
</dbReference>
<reference evidence="10" key="1">
    <citation type="submission" date="2024-06" db="EMBL/GenBank/DDBJ databases">
        <title>Radixoralia hellwigii gen. nov., sp nov., isolated from a root canal in the human oral cavity.</title>
        <authorList>
            <person name="Bartsch S."/>
            <person name="Wittmer A."/>
            <person name="Schulz A.-K."/>
            <person name="Neumann-Schaal M."/>
            <person name="Wolf J."/>
            <person name="Gronow S."/>
            <person name="Tennert C."/>
            <person name="Haecker G."/>
            <person name="Cieplik F."/>
            <person name="Al-Ahmad A."/>
        </authorList>
    </citation>
    <scope>NUCLEOTIDE SEQUENCE [LARGE SCALE GENOMIC DNA]</scope>
    <source>
        <strain evidence="10">Wk13</strain>
    </source>
</reference>
<dbReference type="SUPFAM" id="SSF55620">
    <property type="entry name" value="Tetrahydrobiopterin biosynthesis enzymes-like"/>
    <property type="match status" value="1"/>
</dbReference>
<dbReference type="RefSeq" id="WP_418891521.1">
    <property type="nucleotide sequence ID" value="NZ_JBEUWX010000002.1"/>
</dbReference>
<dbReference type="InterPro" id="IPR006156">
    <property type="entry name" value="Dihydroneopterin_aldolase"/>
</dbReference>
<dbReference type="NCBIfam" id="TIGR00526">
    <property type="entry name" value="folB_dom"/>
    <property type="match status" value="1"/>
</dbReference>
<evidence type="ECO:0000313" key="10">
    <source>
        <dbReference type="Proteomes" id="UP001574673"/>
    </source>
</evidence>
<evidence type="ECO:0000259" key="8">
    <source>
        <dbReference type="SMART" id="SM00905"/>
    </source>
</evidence>
<organism evidence="9 10">
    <name type="scientific">Dentiradicibacter hellwigii</name>
    <dbReference type="NCBI Taxonomy" id="3149053"/>
    <lineage>
        <taxon>Bacteria</taxon>
        <taxon>Pseudomonadati</taxon>
        <taxon>Pseudomonadota</taxon>
        <taxon>Betaproteobacteria</taxon>
        <taxon>Rhodocyclales</taxon>
        <taxon>Rhodocyclaceae</taxon>
        <taxon>Dentiradicibacter</taxon>
    </lineage>
</organism>
<name>A0ABV4UFQ8_9RHOO</name>
<dbReference type="PANTHER" id="PTHR42844">
    <property type="entry name" value="DIHYDRONEOPTERIN ALDOLASE 1-RELATED"/>
    <property type="match status" value="1"/>
</dbReference>
<evidence type="ECO:0000256" key="4">
    <source>
        <dbReference type="ARBA" id="ARBA00013043"/>
    </source>
</evidence>
<dbReference type="Pfam" id="PF02152">
    <property type="entry name" value="FolB"/>
    <property type="match status" value="1"/>
</dbReference>
<proteinExistence type="inferred from homology"/>
<comment type="caution">
    <text evidence="9">The sequence shown here is derived from an EMBL/GenBank/DDBJ whole genome shotgun (WGS) entry which is preliminary data.</text>
</comment>
<evidence type="ECO:0000256" key="5">
    <source>
        <dbReference type="ARBA" id="ARBA00022909"/>
    </source>
</evidence>
<dbReference type="SMART" id="SM00905">
    <property type="entry name" value="FolB"/>
    <property type="match status" value="1"/>
</dbReference>
<evidence type="ECO:0000256" key="1">
    <source>
        <dbReference type="ARBA" id="ARBA00001353"/>
    </source>
</evidence>
<evidence type="ECO:0000313" key="9">
    <source>
        <dbReference type="EMBL" id="MFA9950464.1"/>
    </source>
</evidence>
<evidence type="ECO:0000256" key="6">
    <source>
        <dbReference type="ARBA" id="ARBA00023239"/>
    </source>
</evidence>
<keyword evidence="10" id="KW-1185">Reference proteome</keyword>
<comment type="similarity">
    <text evidence="3">Belongs to the DHNA family.</text>
</comment>
<keyword evidence="5" id="KW-0289">Folate biosynthesis</keyword>
<dbReference type="Gene3D" id="3.30.1130.10">
    <property type="match status" value="1"/>
</dbReference>
<dbReference type="EMBL" id="JBEUWX010000002">
    <property type="protein sequence ID" value="MFA9950464.1"/>
    <property type="molecule type" value="Genomic_DNA"/>
</dbReference>
<dbReference type="Proteomes" id="UP001574673">
    <property type="component" value="Unassembled WGS sequence"/>
</dbReference>
<evidence type="ECO:0000256" key="2">
    <source>
        <dbReference type="ARBA" id="ARBA00005013"/>
    </source>
</evidence>
<comment type="catalytic activity">
    <reaction evidence="1">
        <text>7,8-dihydroneopterin = 6-hydroxymethyl-7,8-dihydropterin + glycolaldehyde</text>
        <dbReference type="Rhea" id="RHEA:10540"/>
        <dbReference type="ChEBI" id="CHEBI:17001"/>
        <dbReference type="ChEBI" id="CHEBI:17071"/>
        <dbReference type="ChEBI" id="CHEBI:44841"/>
        <dbReference type="EC" id="4.1.2.25"/>
    </reaction>
</comment>
<protein>
    <recommendedName>
        <fullName evidence="4">dihydroneopterin aldolase</fullName>
        <ecNumber evidence="4">4.1.2.25</ecNumber>
    </recommendedName>
    <alternativeName>
        <fullName evidence="7">7,8-dihydroneopterin aldolase</fullName>
    </alternativeName>
</protein>
<dbReference type="EC" id="4.1.2.25" evidence="4"/>
<feature type="domain" description="Dihydroneopterin aldolase/epimerase" evidence="8">
    <location>
        <begin position="4"/>
        <end position="114"/>
    </location>
</feature>
<keyword evidence="6" id="KW-0456">Lyase</keyword>
<accession>A0ABV4UFQ8</accession>
<gene>
    <name evidence="9" type="ORF">ABCS64_09080</name>
</gene>